<keyword evidence="3" id="KW-1185">Reference proteome</keyword>
<dbReference type="AlphaFoldDB" id="A0A7X5ZR39"/>
<gene>
    <name evidence="2" type="ORF">FHU38_002818</name>
</gene>
<comment type="caution">
    <text evidence="2">The sequence shown here is derived from an EMBL/GenBank/DDBJ whole genome shotgun (WGS) entry which is preliminary data.</text>
</comment>
<evidence type="ECO:0000313" key="2">
    <source>
        <dbReference type="EMBL" id="NIJ12474.1"/>
    </source>
</evidence>
<accession>A0A7X5ZR39</accession>
<organism evidence="2 3">
    <name type="scientific">Saccharomonospora amisosensis</name>
    <dbReference type="NCBI Taxonomy" id="1128677"/>
    <lineage>
        <taxon>Bacteria</taxon>
        <taxon>Bacillati</taxon>
        <taxon>Actinomycetota</taxon>
        <taxon>Actinomycetes</taxon>
        <taxon>Pseudonocardiales</taxon>
        <taxon>Pseudonocardiaceae</taxon>
        <taxon>Saccharomonospora</taxon>
    </lineage>
</organism>
<protein>
    <submittedName>
        <fullName evidence="2">Uncharacterized protein</fullName>
    </submittedName>
</protein>
<dbReference type="Proteomes" id="UP000545493">
    <property type="component" value="Unassembled WGS sequence"/>
</dbReference>
<name>A0A7X5ZR39_9PSEU</name>
<reference evidence="2 3" key="1">
    <citation type="submission" date="2020-03" db="EMBL/GenBank/DDBJ databases">
        <title>Sequencing the genomes of 1000 actinobacteria strains.</title>
        <authorList>
            <person name="Klenk H.-P."/>
        </authorList>
    </citation>
    <scope>NUCLEOTIDE SEQUENCE [LARGE SCALE GENOMIC DNA]</scope>
    <source>
        <strain evidence="2 3">DSM 45685</strain>
    </source>
</reference>
<proteinExistence type="predicted"/>
<feature type="region of interest" description="Disordered" evidence="1">
    <location>
        <begin position="1"/>
        <end position="51"/>
    </location>
</feature>
<sequence>MPPLTDEVDRFDVSLAPMGCDTSDDQRDAERCRRRGPLPQQPDPDDGGSGR</sequence>
<evidence type="ECO:0000256" key="1">
    <source>
        <dbReference type="SAM" id="MobiDB-lite"/>
    </source>
</evidence>
<evidence type="ECO:0000313" key="3">
    <source>
        <dbReference type="Proteomes" id="UP000545493"/>
    </source>
</evidence>
<dbReference type="EMBL" id="JAAOYM010000001">
    <property type="protein sequence ID" value="NIJ12474.1"/>
    <property type="molecule type" value="Genomic_DNA"/>
</dbReference>